<sequence>MFTSCFLREPDRMARTLLSDEAWKKVEAILPGMEGDRGPNGAGQPLVFRSAAMDRSHGQSLA</sequence>
<reference evidence="4" key="1">
    <citation type="submission" date="2015-10" db="EMBL/GenBank/DDBJ databases">
        <authorList>
            <person name="Gilbert D.G."/>
        </authorList>
    </citation>
    <scope>NUCLEOTIDE SEQUENCE</scope>
    <source>
        <strain evidence="4">Phyl III-seqv23</strain>
    </source>
</reference>
<dbReference type="EMBL" id="LN899822">
    <property type="protein sequence ID" value="CUV62786.1"/>
    <property type="molecule type" value="Genomic_DNA"/>
</dbReference>
<evidence type="ECO:0000313" key="4">
    <source>
        <dbReference type="EMBL" id="CUV42660.1"/>
    </source>
</evidence>
<feature type="region of interest" description="Disordered" evidence="1">
    <location>
        <begin position="31"/>
        <end position="62"/>
    </location>
</feature>
<dbReference type="EMBL" id="LN899825">
    <property type="protein sequence ID" value="CUV34107.1"/>
    <property type="molecule type" value="Genomic_DNA"/>
</dbReference>
<dbReference type="AlphaFoldDB" id="A0A0S4W777"/>
<accession>A0A0S4W777</accession>
<evidence type="ECO:0000313" key="5">
    <source>
        <dbReference type="EMBL" id="CUV62786.1"/>
    </source>
</evidence>
<name>A0A0S4W777_RALSL</name>
<protein>
    <submittedName>
        <fullName evidence="4">Uncharacterized protein</fullName>
    </submittedName>
</protein>
<organism evidence="4">
    <name type="scientific">Ralstonia solanacearum</name>
    <name type="common">Pseudomonas solanacearum</name>
    <dbReference type="NCBI Taxonomy" id="305"/>
    <lineage>
        <taxon>Bacteria</taxon>
        <taxon>Pseudomonadati</taxon>
        <taxon>Pseudomonadota</taxon>
        <taxon>Betaproteobacteria</taxon>
        <taxon>Burkholderiales</taxon>
        <taxon>Burkholderiaceae</taxon>
        <taxon>Ralstonia</taxon>
        <taxon>Ralstonia solanacearum species complex</taxon>
    </lineage>
</organism>
<feature type="compositionally biased region" description="Basic and acidic residues" evidence="1">
    <location>
        <begin position="52"/>
        <end position="62"/>
    </location>
</feature>
<gene>
    <name evidence="5" type="ORF">RD1301_v1_2710002</name>
    <name evidence="2" type="ORF">RUN1744_v1_550024</name>
    <name evidence="3" type="ORF">TD1301_v1_750009</name>
    <name evidence="4" type="ORF">TF3108_v1_1440003</name>
</gene>
<evidence type="ECO:0000313" key="3">
    <source>
        <dbReference type="EMBL" id="CUV34107.1"/>
    </source>
</evidence>
<evidence type="ECO:0000256" key="1">
    <source>
        <dbReference type="SAM" id="MobiDB-lite"/>
    </source>
</evidence>
<dbReference type="EMBL" id="LN899823">
    <property type="protein sequence ID" value="CUV23989.1"/>
    <property type="molecule type" value="Genomic_DNA"/>
</dbReference>
<proteinExistence type="predicted"/>
<dbReference type="EMBL" id="LN899826">
    <property type="protein sequence ID" value="CUV42660.1"/>
    <property type="molecule type" value="Genomic_DNA"/>
</dbReference>
<evidence type="ECO:0000313" key="2">
    <source>
        <dbReference type="EMBL" id="CUV23989.1"/>
    </source>
</evidence>